<evidence type="ECO:0000256" key="2">
    <source>
        <dbReference type="SAM" id="Phobius"/>
    </source>
</evidence>
<gene>
    <name evidence="3" type="ORF">BD324DRAFT_611428</name>
</gene>
<name>A0A1Y1UR87_9TREE</name>
<dbReference type="RefSeq" id="XP_021874270.1">
    <property type="nucleotide sequence ID" value="XM_022014265.1"/>
</dbReference>
<keyword evidence="2" id="KW-1133">Transmembrane helix</keyword>
<organism evidence="3 4">
    <name type="scientific">Kockovaella imperatae</name>
    <dbReference type="NCBI Taxonomy" id="4999"/>
    <lineage>
        <taxon>Eukaryota</taxon>
        <taxon>Fungi</taxon>
        <taxon>Dikarya</taxon>
        <taxon>Basidiomycota</taxon>
        <taxon>Agaricomycotina</taxon>
        <taxon>Tremellomycetes</taxon>
        <taxon>Tremellales</taxon>
        <taxon>Cuniculitremaceae</taxon>
        <taxon>Kockovaella</taxon>
    </lineage>
</organism>
<proteinExistence type="predicted"/>
<feature type="compositionally biased region" description="Polar residues" evidence="1">
    <location>
        <begin position="12"/>
        <end position="33"/>
    </location>
</feature>
<evidence type="ECO:0000256" key="1">
    <source>
        <dbReference type="SAM" id="MobiDB-lite"/>
    </source>
</evidence>
<dbReference type="EMBL" id="NBSH01000001">
    <property type="protein sequence ID" value="ORX40591.1"/>
    <property type="molecule type" value="Genomic_DNA"/>
</dbReference>
<reference evidence="3 4" key="1">
    <citation type="submission" date="2017-03" db="EMBL/GenBank/DDBJ databases">
        <title>Widespread Adenine N6-methylation of Active Genes in Fungi.</title>
        <authorList>
            <consortium name="DOE Joint Genome Institute"/>
            <person name="Mondo S.J."/>
            <person name="Dannebaum R.O."/>
            <person name="Kuo R.C."/>
            <person name="Louie K.B."/>
            <person name="Bewick A.J."/>
            <person name="Labutti K."/>
            <person name="Haridas S."/>
            <person name="Kuo A."/>
            <person name="Salamov A."/>
            <person name="Ahrendt S.R."/>
            <person name="Lau R."/>
            <person name="Bowen B.P."/>
            <person name="Lipzen A."/>
            <person name="Sullivan W."/>
            <person name="Andreopoulos W.B."/>
            <person name="Clum A."/>
            <person name="Lindquist E."/>
            <person name="Daum C."/>
            <person name="Northen T.R."/>
            <person name="Ramamoorthy G."/>
            <person name="Schmitz R.J."/>
            <person name="Gryganskyi A."/>
            <person name="Culley D."/>
            <person name="Magnuson J."/>
            <person name="James T.Y."/>
            <person name="O'Malley M.A."/>
            <person name="Stajich J.E."/>
            <person name="Spatafora J.W."/>
            <person name="Visel A."/>
            <person name="Grigoriev I.V."/>
        </authorList>
    </citation>
    <scope>NUCLEOTIDE SEQUENCE [LARGE SCALE GENOMIC DNA]</scope>
    <source>
        <strain evidence="3 4">NRRL Y-17943</strain>
    </source>
</reference>
<evidence type="ECO:0000313" key="4">
    <source>
        <dbReference type="Proteomes" id="UP000193218"/>
    </source>
</evidence>
<dbReference type="InParanoid" id="A0A1Y1UR87"/>
<dbReference type="AlphaFoldDB" id="A0A1Y1UR87"/>
<feature type="compositionally biased region" description="Polar residues" evidence="1">
    <location>
        <begin position="44"/>
        <end position="53"/>
    </location>
</feature>
<accession>A0A1Y1UR87</accession>
<keyword evidence="2" id="KW-0472">Membrane</keyword>
<dbReference type="Proteomes" id="UP000193218">
    <property type="component" value="Unassembled WGS sequence"/>
</dbReference>
<sequence>MPVHAIIPAAVQSSQSHYTSGAGPSNGATYPSNQHRRPIRVSYGATSSTQSSPPMGVRIEERDEDGDDGDITMTLRDGFGMDDDEELDGSWRAGLSWKFLSRLYLVIPVSTLLFFVCLVLLITFAWPPTKRERDEGQVYPHPIFWRPFLIGLFASCTVQTLRVPVWVFMSWFSIPPSLETFLSTTTHTILHELVRLSSVTLITRTTCSGFHSVFYLGLGWGAAEVAWGIVQGYEQLSLYEDLLSSGQTETSAPQEADEEEEDEELEVGNDTFALEQEAVTDLERKVEVLERVRARRDLEEVIGVPYPTIPFALHILWRIDTLLLNLGLTLILAAFYFNPYPLYDDSDNLLPPYHSDEKPSRLLWPVWALVAVLHVCISLVWKIVGRVGIEAVTWGGLIVALGALFCGLGAWGGLV</sequence>
<evidence type="ECO:0000313" key="3">
    <source>
        <dbReference type="EMBL" id="ORX40591.1"/>
    </source>
</evidence>
<keyword evidence="4" id="KW-1185">Reference proteome</keyword>
<feature type="transmembrane region" description="Helical" evidence="2">
    <location>
        <begin position="103"/>
        <end position="127"/>
    </location>
</feature>
<dbReference type="STRING" id="4999.A0A1Y1UR87"/>
<keyword evidence="2" id="KW-0812">Transmembrane</keyword>
<feature type="transmembrane region" description="Helical" evidence="2">
    <location>
        <begin position="362"/>
        <end position="384"/>
    </location>
</feature>
<feature type="region of interest" description="Disordered" evidence="1">
    <location>
        <begin position="12"/>
        <end position="70"/>
    </location>
</feature>
<comment type="caution">
    <text evidence="3">The sequence shown here is derived from an EMBL/GenBank/DDBJ whole genome shotgun (WGS) entry which is preliminary data.</text>
</comment>
<dbReference type="OrthoDB" id="3364069at2759"/>
<feature type="transmembrane region" description="Helical" evidence="2">
    <location>
        <begin position="322"/>
        <end position="342"/>
    </location>
</feature>
<protein>
    <submittedName>
        <fullName evidence="3">Uncharacterized protein</fullName>
    </submittedName>
</protein>
<feature type="transmembrane region" description="Helical" evidence="2">
    <location>
        <begin position="391"/>
        <end position="414"/>
    </location>
</feature>
<dbReference type="GeneID" id="33556073"/>